<organism evidence="3 4">
    <name type="scientific">Xylanimonas cellulosilytica (strain DSM 15894 / JCM 12276 / CECT 5975 / KCTC 9989 / LMG 20990 / NBRC 107835 / XIL07)</name>
    <dbReference type="NCBI Taxonomy" id="446471"/>
    <lineage>
        <taxon>Bacteria</taxon>
        <taxon>Bacillati</taxon>
        <taxon>Actinomycetota</taxon>
        <taxon>Actinomycetes</taxon>
        <taxon>Micrococcales</taxon>
        <taxon>Promicromonosporaceae</taxon>
        <taxon>Xylanimonas</taxon>
    </lineage>
</organism>
<comment type="function">
    <text evidence="2">Antitoxin component of a type II toxin-antitoxin (TA) system.</text>
</comment>
<dbReference type="AlphaFoldDB" id="D1BUQ0"/>
<dbReference type="Pfam" id="PF02604">
    <property type="entry name" value="PhdYeFM_antitox"/>
    <property type="match status" value="1"/>
</dbReference>
<evidence type="ECO:0000256" key="1">
    <source>
        <dbReference type="ARBA" id="ARBA00009981"/>
    </source>
</evidence>
<evidence type="ECO:0000313" key="3">
    <source>
        <dbReference type="EMBL" id="ACZ29291.1"/>
    </source>
</evidence>
<keyword evidence="4" id="KW-1185">Reference proteome</keyword>
<sequence>MLIESENLVPLTEANQNFSRVARMVDERGSVVILRNNKPRYVLIDYDLLQGQMTVAPPEAQTPSEDEVLASGRKFLTKYAEAFAELAK</sequence>
<name>D1BUQ0_XYLCX</name>
<reference evidence="4" key="1">
    <citation type="submission" date="2009-11" db="EMBL/GenBank/DDBJ databases">
        <title>The complete chromosome of Xylanimonas cellulosilytica DSM 15894.</title>
        <authorList>
            <consortium name="US DOE Joint Genome Institute (JGI-PGF)"/>
            <person name="Lucas S."/>
            <person name="Copeland A."/>
            <person name="Lapidus A."/>
            <person name="Glavina del Rio T."/>
            <person name="Dalin E."/>
            <person name="Tice H."/>
            <person name="Bruce D."/>
            <person name="Goodwin L."/>
            <person name="Pitluck S."/>
            <person name="Kyrpides N."/>
            <person name="Mavromatis K."/>
            <person name="Ivanova N."/>
            <person name="Mikhailova N."/>
            <person name="Foster B."/>
            <person name="Clum A."/>
            <person name="Brettin T."/>
            <person name="Detter J.C."/>
            <person name="Han C."/>
            <person name="Larimer F."/>
            <person name="Land M."/>
            <person name="Hauser L."/>
            <person name="Markowitz V."/>
            <person name="Cheng J.F."/>
            <person name="Hugenholtz P."/>
            <person name="Woyke T."/>
            <person name="Wu D."/>
            <person name="Gehrich-Schroeter G."/>
            <person name="Schneider S."/>
            <person name="Pukall S.R."/>
            <person name="Klenk H.P."/>
            <person name="Eisen J.A."/>
        </authorList>
    </citation>
    <scope>NUCLEOTIDE SEQUENCE [LARGE SCALE GENOMIC DNA]</scope>
    <source>
        <strain evidence="4">DSM 15894 / CECT 5975 / LMG 20990 / XIL07</strain>
    </source>
</reference>
<dbReference type="InterPro" id="IPR006442">
    <property type="entry name" value="Antitoxin_Phd/YefM"/>
</dbReference>
<accession>D1BUQ0</accession>
<dbReference type="HOGENOM" id="CLU_176907_0_0_11"/>
<dbReference type="OrthoDB" id="9797629at2"/>
<evidence type="ECO:0000313" key="4">
    <source>
        <dbReference type="Proteomes" id="UP000002255"/>
    </source>
</evidence>
<dbReference type="eggNOG" id="ENOG5032Z8R">
    <property type="taxonomic scope" value="Bacteria"/>
</dbReference>
<dbReference type="InterPro" id="IPR036165">
    <property type="entry name" value="YefM-like_sf"/>
</dbReference>
<reference evidence="3 4" key="2">
    <citation type="journal article" date="2010" name="Stand. Genomic Sci.">
        <title>Complete genome sequence of Xylanimonas cellulosilytica type strain (XIL07).</title>
        <authorList>
            <person name="Foster B."/>
            <person name="Pukall R."/>
            <person name="Abt B."/>
            <person name="Nolan M."/>
            <person name="Glavina Del Rio T."/>
            <person name="Chen F."/>
            <person name="Lucas S."/>
            <person name="Tice H."/>
            <person name="Pitluck S."/>
            <person name="Cheng J.-F."/>
            <person name="Chertkov O."/>
            <person name="Brettin T."/>
            <person name="Han C."/>
            <person name="Detter J.C."/>
            <person name="Bruce D."/>
            <person name="Goodwin L."/>
            <person name="Ivanova N."/>
            <person name="Mavromatis K."/>
            <person name="Pati A."/>
            <person name="Mikhailova N."/>
            <person name="Chen A."/>
            <person name="Palaniappan K."/>
            <person name="Land M."/>
            <person name="Hauser L."/>
            <person name="Chang Y.-J."/>
            <person name="Jeffries C.D."/>
            <person name="Chain P."/>
            <person name="Rohde M."/>
            <person name="Goeker M."/>
            <person name="Bristow J."/>
            <person name="Eisen J.A."/>
            <person name="Markowitz V."/>
            <person name="Hugenholtz P."/>
            <person name="Kyrpides N.C."/>
            <person name="Klenk H.-P."/>
            <person name="Lapidus A."/>
        </authorList>
    </citation>
    <scope>NUCLEOTIDE SEQUENCE [LARGE SCALE GENOMIC DNA]</scope>
    <source>
        <strain evidence="4">DSM 15894 / CECT 5975 / LMG 20990 / XIL07</strain>
    </source>
</reference>
<dbReference type="Gene3D" id="3.40.1620.10">
    <property type="entry name" value="YefM-like domain"/>
    <property type="match status" value="1"/>
</dbReference>
<dbReference type="EMBL" id="CP001821">
    <property type="protein sequence ID" value="ACZ29291.1"/>
    <property type="molecule type" value="Genomic_DNA"/>
</dbReference>
<dbReference type="STRING" id="446471.Xcel_0252"/>
<comment type="similarity">
    <text evidence="1 2">Belongs to the phD/YefM antitoxin family.</text>
</comment>
<dbReference type="SUPFAM" id="SSF143120">
    <property type="entry name" value="YefM-like"/>
    <property type="match status" value="1"/>
</dbReference>
<gene>
    <name evidence="3" type="ordered locus">Xcel_0252</name>
</gene>
<protein>
    <recommendedName>
        <fullName evidence="2">Antitoxin</fullName>
    </recommendedName>
</protein>
<dbReference type="Proteomes" id="UP000002255">
    <property type="component" value="Chromosome"/>
</dbReference>
<evidence type="ECO:0000256" key="2">
    <source>
        <dbReference type="RuleBase" id="RU362080"/>
    </source>
</evidence>
<dbReference type="RefSeq" id="WP_012877036.1">
    <property type="nucleotide sequence ID" value="NC_013530.1"/>
</dbReference>
<dbReference type="KEGG" id="xce:Xcel_0252"/>
<proteinExistence type="inferred from homology"/>